<protein>
    <submittedName>
        <fullName evidence="1">Uncharacterized protein</fullName>
    </submittedName>
</protein>
<evidence type="ECO:0000313" key="2">
    <source>
        <dbReference type="Proteomes" id="UP000605201"/>
    </source>
</evidence>
<proteinExistence type="predicted"/>
<comment type="caution">
    <text evidence="1">The sequence shown here is derived from an EMBL/GenBank/DDBJ whole genome shotgun (WGS) entry which is preliminary data.</text>
</comment>
<evidence type="ECO:0000313" key="1">
    <source>
        <dbReference type="EMBL" id="MBC8434476.1"/>
    </source>
</evidence>
<gene>
    <name evidence="1" type="ORF">H8D96_21415</name>
</gene>
<name>A0A8J6NUW7_9BACT</name>
<dbReference type="AlphaFoldDB" id="A0A8J6NUW7"/>
<reference evidence="1 2" key="1">
    <citation type="submission" date="2020-08" db="EMBL/GenBank/DDBJ databases">
        <title>Bridging the membrane lipid divide: bacteria of the FCB group superphylum have the potential to synthesize archaeal ether lipids.</title>
        <authorList>
            <person name="Villanueva L."/>
            <person name="Von Meijenfeldt F.A.B."/>
            <person name="Westbye A.B."/>
            <person name="Yadav S."/>
            <person name="Hopmans E.C."/>
            <person name="Dutilh B.E."/>
            <person name="Sinninghe Damste J.S."/>
        </authorList>
    </citation>
    <scope>NUCLEOTIDE SEQUENCE [LARGE SCALE GENOMIC DNA]</scope>
    <source>
        <strain evidence="1">NIOZ-UU17</strain>
    </source>
</reference>
<organism evidence="1 2">
    <name type="scientific">Candidatus Desulfatibia vada</name>
    <dbReference type="NCBI Taxonomy" id="2841696"/>
    <lineage>
        <taxon>Bacteria</taxon>
        <taxon>Pseudomonadati</taxon>
        <taxon>Thermodesulfobacteriota</taxon>
        <taxon>Desulfobacteria</taxon>
        <taxon>Desulfobacterales</taxon>
        <taxon>Desulfobacterales incertae sedis</taxon>
        <taxon>Candidatus Desulfatibia</taxon>
    </lineage>
</organism>
<dbReference type="Proteomes" id="UP000605201">
    <property type="component" value="Unassembled WGS sequence"/>
</dbReference>
<sequence>MDENKDHLEQRCPRLGGQVSFGYCRMGTDDGSACWKIFDCWWEYFDVVEYLKKHLPEEQFNALASARPQPKMASLVDLIQQAKKRTAAGDG</sequence>
<dbReference type="EMBL" id="JACNIG010000447">
    <property type="protein sequence ID" value="MBC8434476.1"/>
    <property type="molecule type" value="Genomic_DNA"/>
</dbReference>
<accession>A0A8J6NUW7</accession>